<keyword evidence="7" id="KW-1185">Reference proteome</keyword>
<dbReference type="PANTHER" id="PTHR12534:SF0">
    <property type="entry name" value="SMALL RIBOSOMAL SUBUNIT PROTEIN US2M"/>
    <property type="match status" value="1"/>
</dbReference>
<name>A0A9P3PH60_LYOSH</name>
<dbReference type="InterPro" id="IPR001865">
    <property type="entry name" value="Ribosomal_uS2"/>
</dbReference>
<dbReference type="PANTHER" id="PTHR12534">
    <property type="entry name" value="30S RIBOSOMAL PROTEIN S2 PROKARYOTIC AND ORGANELLAR"/>
    <property type="match status" value="1"/>
</dbReference>
<dbReference type="GO" id="GO:0005763">
    <property type="term" value="C:mitochondrial small ribosomal subunit"/>
    <property type="evidence" value="ECO:0007669"/>
    <property type="project" value="TreeGrafter"/>
</dbReference>
<proteinExistence type="inferred from homology"/>
<comment type="caution">
    <text evidence="6">The sequence shown here is derived from an EMBL/GenBank/DDBJ whole genome shotgun (WGS) entry which is preliminary data.</text>
</comment>
<dbReference type="OrthoDB" id="2320368at2759"/>
<dbReference type="InterPro" id="IPR005706">
    <property type="entry name" value="Ribosomal_uS2_bac/mit/plastid"/>
</dbReference>
<keyword evidence="2 4" id="KW-0689">Ribosomal protein</keyword>
<feature type="region of interest" description="Disordered" evidence="5">
    <location>
        <begin position="292"/>
        <end position="311"/>
    </location>
</feature>
<keyword evidence="3 4" id="KW-0687">Ribonucleoprotein</keyword>
<dbReference type="GO" id="GO:0006412">
    <property type="term" value="P:translation"/>
    <property type="evidence" value="ECO:0007669"/>
    <property type="project" value="InterPro"/>
</dbReference>
<dbReference type="AlphaFoldDB" id="A0A9P3PH60"/>
<dbReference type="InterPro" id="IPR023591">
    <property type="entry name" value="Ribosomal_uS2_flav_dom_sf"/>
</dbReference>
<dbReference type="Gene3D" id="3.40.50.10490">
    <property type="entry name" value="Glucose-6-phosphate isomerase like protein, domain 1"/>
    <property type="match status" value="1"/>
</dbReference>
<dbReference type="EMBL" id="BRPK01000002">
    <property type="protein sequence ID" value="GLB35369.1"/>
    <property type="molecule type" value="Genomic_DNA"/>
</dbReference>
<evidence type="ECO:0000256" key="2">
    <source>
        <dbReference type="ARBA" id="ARBA00022980"/>
    </source>
</evidence>
<evidence type="ECO:0000256" key="5">
    <source>
        <dbReference type="SAM" id="MobiDB-lite"/>
    </source>
</evidence>
<sequence>MSLQSTVRPWLAATARSSSKSLRRNSFQRAIRCVQTVAEEPPQAAASSEPLRTPRDWLNFQTRRADVGTLIDTFNRYGSTQNAKNTYKPSHGLHKPPAQATISALLASGAHFGHHASRMNPSFVPYAYGTRSGITIIDLDQTLPMLRRAANLVRAVAHAEGQIVFIGTRPDLRPIVQKAAERLGPQGFHVGDRWLPGTLTNKIPLFGLDVVKSTKVVPDLVILLNPLANMNAIRECAIEHVPTIGIIDSNVDPRIVMYPIAANDESTRTAELIAGVLSIAGREGAALAAAEKKRRAEKAERDPNRRNHYNN</sequence>
<dbReference type="GO" id="GO:0003735">
    <property type="term" value="F:structural constituent of ribosome"/>
    <property type="evidence" value="ECO:0007669"/>
    <property type="project" value="InterPro"/>
</dbReference>
<gene>
    <name evidence="6" type="ORF">LshimejAT787_0209340</name>
</gene>
<dbReference type="PRINTS" id="PR00395">
    <property type="entry name" value="RIBOSOMALS2"/>
</dbReference>
<dbReference type="Pfam" id="PF00318">
    <property type="entry name" value="Ribosomal_S2"/>
    <property type="match status" value="2"/>
</dbReference>
<comment type="similarity">
    <text evidence="1 4">Belongs to the universal ribosomal protein uS2 family.</text>
</comment>
<evidence type="ECO:0000256" key="3">
    <source>
        <dbReference type="ARBA" id="ARBA00023274"/>
    </source>
</evidence>
<accession>A0A9P3PH60</accession>
<dbReference type="InterPro" id="IPR018130">
    <property type="entry name" value="Ribosomal_uS2_CS"/>
</dbReference>
<evidence type="ECO:0000313" key="7">
    <source>
        <dbReference type="Proteomes" id="UP001063166"/>
    </source>
</evidence>
<dbReference type="SUPFAM" id="SSF52313">
    <property type="entry name" value="Ribosomal protein S2"/>
    <property type="match status" value="1"/>
</dbReference>
<dbReference type="PROSITE" id="PS00963">
    <property type="entry name" value="RIBOSOMAL_S2_2"/>
    <property type="match status" value="1"/>
</dbReference>
<dbReference type="PROSITE" id="PS00962">
    <property type="entry name" value="RIBOSOMAL_S2_1"/>
    <property type="match status" value="1"/>
</dbReference>
<organism evidence="6 7">
    <name type="scientific">Lyophyllum shimeji</name>
    <name type="common">Hon-shimeji</name>
    <name type="synonym">Tricholoma shimeji</name>
    <dbReference type="NCBI Taxonomy" id="47721"/>
    <lineage>
        <taxon>Eukaryota</taxon>
        <taxon>Fungi</taxon>
        <taxon>Dikarya</taxon>
        <taxon>Basidiomycota</taxon>
        <taxon>Agaricomycotina</taxon>
        <taxon>Agaricomycetes</taxon>
        <taxon>Agaricomycetidae</taxon>
        <taxon>Agaricales</taxon>
        <taxon>Tricholomatineae</taxon>
        <taxon>Lyophyllaceae</taxon>
        <taxon>Lyophyllum</taxon>
    </lineage>
</organism>
<evidence type="ECO:0000313" key="6">
    <source>
        <dbReference type="EMBL" id="GLB35369.1"/>
    </source>
</evidence>
<protein>
    <submittedName>
        <fullName evidence="6">Ribosomal protein</fullName>
    </submittedName>
</protein>
<evidence type="ECO:0000256" key="1">
    <source>
        <dbReference type="ARBA" id="ARBA00006242"/>
    </source>
</evidence>
<dbReference type="NCBIfam" id="TIGR01011">
    <property type="entry name" value="rpsB_bact"/>
    <property type="match status" value="1"/>
</dbReference>
<dbReference type="Proteomes" id="UP001063166">
    <property type="component" value="Unassembled WGS sequence"/>
</dbReference>
<dbReference type="CDD" id="cd01425">
    <property type="entry name" value="RPS2"/>
    <property type="match status" value="1"/>
</dbReference>
<reference evidence="6" key="1">
    <citation type="submission" date="2022-07" db="EMBL/GenBank/DDBJ databases">
        <title>The genome of Lyophyllum shimeji provides insight into the initial evolution of ectomycorrhizal fungal genome.</title>
        <authorList>
            <person name="Kobayashi Y."/>
            <person name="Shibata T."/>
            <person name="Hirakawa H."/>
            <person name="Shigenobu S."/>
            <person name="Nishiyama T."/>
            <person name="Yamada A."/>
            <person name="Hasebe M."/>
            <person name="Kawaguchi M."/>
        </authorList>
    </citation>
    <scope>NUCLEOTIDE SEQUENCE</scope>
    <source>
        <strain evidence="6">AT787</strain>
    </source>
</reference>
<dbReference type="HAMAP" id="MF_00291_B">
    <property type="entry name" value="Ribosomal_uS2_B"/>
    <property type="match status" value="1"/>
</dbReference>
<evidence type="ECO:0000256" key="4">
    <source>
        <dbReference type="RuleBase" id="RU003631"/>
    </source>
</evidence>